<dbReference type="EMBL" id="KQ947422">
    <property type="protein sequence ID" value="KUJ13633.1"/>
    <property type="molecule type" value="Genomic_DNA"/>
</dbReference>
<dbReference type="InParanoid" id="A0A194X0B1"/>
<accession>A0A194X0B1</accession>
<dbReference type="AlphaFoldDB" id="A0A194X0B1"/>
<evidence type="ECO:0000313" key="2">
    <source>
        <dbReference type="EMBL" id="KUJ13633.1"/>
    </source>
</evidence>
<name>A0A194X0B1_MOLSC</name>
<organism evidence="2 3">
    <name type="scientific">Mollisia scopiformis</name>
    <name type="common">Conifer needle endophyte fungus</name>
    <name type="synonym">Phialocephala scopiformis</name>
    <dbReference type="NCBI Taxonomy" id="149040"/>
    <lineage>
        <taxon>Eukaryota</taxon>
        <taxon>Fungi</taxon>
        <taxon>Dikarya</taxon>
        <taxon>Ascomycota</taxon>
        <taxon>Pezizomycotina</taxon>
        <taxon>Leotiomycetes</taxon>
        <taxon>Helotiales</taxon>
        <taxon>Mollisiaceae</taxon>
        <taxon>Mollisia</taxon>
    </lineage>
</organism>
<evidence type="ECO:0000256" key="1">
    <source>
        <dbReference type="SAM" id="MobiDB-lite"/>
    </source>
</evidence>
<gene>
    <name evidence="2" type="ORF">LY89DRAFT_672614</name>
</gene>
<dbReference type="KEGG" id="psco:LY89DRAFT_672614"/>
<proteinExistence type="predicted"/>
<dbReference type="GeneID" id="28823017"/>
<feature type="compositionally biased region" description="Acidic residues" evidence="1">
    <location>
        <begin position="164"/>
        <end position="173"/>
    </location>
</feature>
<keyword evidence="3" id="KW-1185">Reference proteome</keyword>
<dbReference type="Proteomes" id="UP000070700">
    <property type="component" value="Unassembled WGS sequence"/>
</dbReference>
<sequence length="173" mass="19543">MFPSSHRITGRPRKILIRIDYEIDEGTPATATAIISISPYKTLEEMIDEVEDIINKNRFWVQCVGRDPSWAPGQEADRKGKGKAREGDEKEVVLKGYWEFSPVLAMCCEDGASNQVQVKLKSDEDVSAAYGLLESMKWNGYFVLTTARRPERSSSDSPEHLEVYDDAPENPQD</sequence>
<feature type="compositionally biased region" description="Basic and acidic residues" evidence="1">
    <location>
        <begin position="149"/>
        <end position="163"/>
    </location>
</feature>
<evidence type="ECO:0000313" key="3">
    <source>
        <dbReference type="Proteomes" id="UP000070700"/>
    </source>
</evidence>
<reference evidence="2 3" key="1">
    <citation type="submission" date="2015-10" db="EMBL/GenBank/DDBJ databases">
        <title>Full genome of DAOMC 229536 Phialocephala scopiformis, a fungal endophyte of spruce producing the potent anti-insectan compound rugulosin.</title>
        <authorList>
            <consortium name="DOE Joint Genome Institute"/>
            <person name="Walker A.K."/>
            <person name="Frasz S.L."/>
            <person name="Seifert K.A."/>
            <person name="Miller J.D."/>
            <person name="Mondo S.J."/>
            <person name="Labutti K."/>
            <person name="Lipzen A."/>
            <person name="Dockter R."/>
            <person name="Kennedy M."/>
            <person name="Grigoriev I.V."/>
            <person name="Spatafora J.W."/>
        </authorList>
    </citation>
    <scope>NUCLEOTIDE SEQUENCE [LARGE SCALE GENOMIC DNA]</scope>
    <source>
        <strain evidence="2 3">CBS 120377</strain>
    </source>
</reference>
<feature type="region of interest" description="Disordered" evidence="1">
    <location>
        <begin position="149"/>
        <end position="173"/>
    </location>
</feature>
<dbReference type="RefSeq" id="XP_018067988.1">
    <property type="nucleotide sequence ID" value="XM_018213291.1"/>
</dbReference>
<protein>
    <submittedName>
        <fullName evidence="2">Uncharacterized protein</fullName>
    </submittedName>
</protein>